<comment type="caution">
    <text evidence="2">The sequence shown here is derived from an EMBL/GenBank/DDBJ whole genome shotgun (WGS) entry which is preliminary data.</text>
</comment>
<dbReference type="Proteomes" id="UP000014157">
    <property type="component" value="Unassembled WGS sequence"/>
</dbReference>
<dbReference type="Proteomes" id="UP000013781">
    <property type="component" value="Unassembled WGS sequence"/>
</dbReference>
<protein>
    <submittedName>
        <fullName evidence="2">Uncharacterized protein</fullName>
    </submittedName>
</protein>
<proteinExistence type="predicted"/>
<keyword evidence="5" id="KW-1185">Reference proteome</keyword>
<accession>R2SPX1</accession>
<evidence type="ECO:0000313" key="4">
    <source>
        <dbReference type="Proteomes" id="UP000013781"/>
    </source>
</evidence>
<reference evidence="3 5" key="2">
    <citation type="submission" date="2013-03" db="EMBL/GenBank/DDBJ databases">
        <title>The Genome Sequence of Enterococcus moraviensis BAA-383 (PacBio/Illumina hybrid assembly).</title>
        <authorList>
            <consortium name="The Broad Institute Genomics Platform"/>
            <consortium name="The Broad Institute Genome Sequencing Center for Infectious Disease"/>
            <person name="Earl A."/>
            <person name="Russ C."/>
            <person name="Gilmore M."/>
            <person name="Surin D."/>
            <person name="Walker B."/>
            <person name="Young S."/>
            <person name="Zeng Q."/>
            <person name="Gargeya S."/>
            <person name="Fitzgerald M."/>
            <person name="Haas B."/>
            <person name="Abouelleil A."/>
            <person name="Allen A.W."/>
            <person name="Alvarado L."/>
            <person name="Arachchi H.M."/>
            <person name="Berlin A.M."/>
            <person name="Chapman S.B."/>
            <person name="Gainer-Dewar J."/>
            <person name="Goldberg J."/>
            <person name="Griggs A."/>
            <person name="Gujja S."/>
            <person name="Hansen M."/>
            <person name="Howarth C."/>
            <person name="Imamovic A."/>
            <person name="Ireland A."/>
            <person name="Larimer J."/>
            <person name="McCowan C."/>
            <person name="Murphy C."/>
            <person name="Pearson M."/>
            <person name="Poon T.W."/>
            <person name="Priest M."/>
            <person name="Roberts A."/>
            <person name="Saif S."/>
            <person name="Shea T."/>
            <person name="Sisk P."/>
            <person name="Sykes S."/>
            <person name="Wortman J."/>
            <person name="Nusbaum C."/>
            <person name="Birren B."/>
        </authorList>
    </citation>
    <scope>NUCLEOTIDE SEQUENCE [LARGE SCALE GENOMIC DNA]</scope>
    <source>
        <strain evidence="3 5">ATCC BAA-383</strain>
    </source>
</reference>
<dbReference type="PATRIC" id="fig|1158609.3.peg.2383"/>
<evidence type="ECO:0000256" key="1">
    <source>
        <dbReference type="SAM" id="MobiDB-lite"/>
    </source>
</evidence>
<reference evidence="2 4" key="1">
    <citation type="submission" date="2013-02" db="EMBL/GenBank/DDBJ databases">
        <title>The Genome Sequence of Enterococcus moraviensis BAA-383.</title>
        <authorList>
            <consortium name="The Broad Institute Genome Sequencing Platform"/>
            <consortium name="The Broad Institute Genome Sequencing Center for Infectious Disease"/>
            <person name="Earl A.M."/>
            <person name="Gilmore M.S."/>
            <person name="Lebreton F."/>
            <person name="Walker B."/>
            <person name="Young S.K."/>
            <person name="Zeng Q."/>
            <person name="Gargeya S."/>
            <person name="Fitzgerald M."/>
            <person name="Haas B."/>
            <person name="Abouelleil A."/>
            <person name="Alvarado L."/>
            <person name="Arachchi H.M."/>
            <person name="Berlin A.M."/>
            <person name="Chapman S.B."/>
            <person name="Dewar J."/>
            <person name="Goldberg J."/>
            <person name="Griggs A."/>
            <person name="Gujja S."/>
            <person name="Hansen M."/>
            <person name="Howarth C."/>
            <person name="Imamovic A."/>
            <person name="Larimer J."/>
            <person name="McCowan C."/>
            <person name="Murphy C."/>
            <person name="Neiman D."/>
            <person name="Pearson M."/>
            <person name="Priest M."/>
            <person name="Roberts A."/>
            <person name="Saif S."/>
            <person name="Shea T."/>
            <person name="Sisk P."/>
            <person name="Sykes S."/>
            <person name="Wortman J."/>
            <person name="Nusbaum C."/>
            <person name="Birren B."/>
        </authorList>
    </citation>
    <scope>NUCLEOTIDE SEQUENCE [LARGE SCALE GENOMIC DNA]</scope>
    <source>
        <strain evidence="2 4">ATCC BAA-383</strain>
    </source>
</reference>
<dbReference type="STRING" id="155617.RV09_GL000879"/>
<evidence type="ECO:0000313" key="2">
    <source>
        <dbReference type="EMBL" id="EOH97280.1"/>
    </source>
</evidence>
<evidence type="ECO:0000313" key="5">
    <source>
        <dbReference type="Proteomes" id="UP000014157"/>
    </source>
</evidence>
<dbReference type="OrthoDB" id="6636741at2"/>
<organism evidence="2 4">
    <name type="scientific">Enterococcus moraviensis ATCC BAA-383</name>
    <dbReference type="NCBI Taxonomy" id="1158609"/>
    <lineage>
        <taxon>Bacteria</taxon>
        <taxon>Bacillati</taxon>
        <taxon>Bacillota</taxon>
        <taxon>Bacilli</taxon>
        <taxon>Lactobacillales</taxon>
        <taxon>Enterococcaceae</taxon>
        <taxon>Enterococcus</taxon>
    </lineage>
</organism>
<name>R2SPX1_9ENTE</name>
<dbReference type="EMBL" id="AJAS01000019">
    <property type="protein sequence ID" value="EOH97280.1"/>
    <property type="molecule type" value="Genomic_DNA"/>
</dbReference>
<sequence length="69" mass="7959">MDVENFDPGKQSGDVHYHEPNNTKWRYDVELKKFIDPDTGDLAPKKIQKLLNNPKIQRAIEKALKILGV</sequence>
<dbReference type="HOGENOM" id="CLU_2769481_0_0_9"/>
<dbReference type="AlphaFoldDB" id="R2SPX1"/>
<evidence type="ECO:0000313" key="3">
    <source>
        <dbReference type="EMBL" id="EOT71660.1"/>
    </source>
</evidence>
<gene>
    <name evidence="3" type="ORF">I586_01467</name>
    <name evidence="2" type="ORF">UAY_02436</name>
</gene>
<dbReference type="EMBL" id="ASWB01000002">
    <property type="protein sequence ID" value="EOT71660.1"/>
    <property type="molecule type" value="Genomic_DNA"/>
</dbReference>
<feature type="region of interest" description="Disordered" evidence="1">
    <location>
        <begin position="1"/>
        <end position="20"/>
    </location>
</feature>
<dbReference type="RefSeq" id="WP_010765799.1">
    <property type="nucleotide sequence ID" value="NZ_ASWB01000002.1"/>
</dbReference>